<name>A0A0D6L9I1_9BILA</name>
<reference evidence="1 2" key="1">
    <citation type="submission" date="2013-05" db="EMBL/GenBank/DDBJ databases">
        <title>Draft genome of the parasitic nematode Anyclostoma ceylanicum.</title>
        <authorList>
            <person name="Mitreva M."/>
        </authorList>
    </citation>
    <scope>NUCLEOTIDE SEQUENCE [LARGE SCALE GENOMIC DNA]</scope>
</reference>
<dbReference type="AlphaFoldDB" id="A0A0D6L9I1"/>
<dbReference type="Proteomes" id="UP000054495">
    <property type="component" value="Unassembled WGS sequence"/>
</dbReference>
<evidence type="ECO:0000313" key="1">
    <source>
        <dbReference type="EMBL" id="EPB66331.1"/>
    </source>
</evidence>
<protein>
    <submittedName>
        <fullName evidence="1">Uncharacterized protein</fullName>
    </submittedName>
</protein>
<evidence type="ECO:0000313" key="2">
    <source>
        <dbReference type="Proteomes" id="UP000054495"/>
    </source>
</evidence>
<proteinExistence type="predicted"/>
<keyword evidence="2" id="KW-1185">Reference proteome</keyword>
<accession>A0A0D6L9I1</accession>
<dbReference type="EMBL" id="KE126230">
    <property type="protein sequence ID" value="EPB66331.1"/>
    <property type="molecule type" value="Genomic_DNA"/>
</dbReference>
<gene>
    <name evidence="1" type="ORF">ANCCEY_14577</name>
</gene>
<organism evidence="1 2">
    <name type="scientific">Ancylostoma ceylanicum</name>
    <dbReference type="NCBI Taxonomy" id="53326"/>
    <lineage>
        <taxon>Eukaryota</taxon>
        <taxon>Metazoa</taxon>
        <taxon>Ecdysozoa</taxon>
        <taxon>Nematoda</taxon>
        <taxon>Chromadorea</taxon>
        <taxon>Rhabditida</taxon>
        <taxon>Rhabditina</taxon>
        <taxon>Rhabditomorpha</taxon>
        <taxon>Strongyloidea</taxon>
        <taxon>Ancylostomatidae</taxon>
        <taxon>Ancylostomatinae</taxon>
        <taxon>Ancylostoma</taxon>
    </lineage>
</organism>
<sequence>MTSDWREEEIDATDGCRVQVITYRIESEDGTEQLTKTIRRKHSEHDSSEKFNANRFVSIML</sequence>